<gene>
    <name evidence="2" type="ORF">SAMN05216313_13815</name>
</gene>
<sequence>MKQSVLRAKIPLKYVKPICIAAALAGILFLAAGLWLAGLCMLLGSYILEKSSYRCPHCGRKLDMKYPLPKGSCCPFCRGGLRK</sequence>
<keyword evidence="1" id="KW-0812">Transmembrane</keyword>
<dbReference type="Proteomes" id="UP000198508">
    <property type="component" value="Unassembled WGS sequence"/>
</dbReference>
<protein>
    <submittedName>
        <fullName evidence="2">Uncharacterized protein</fullName>
    </submittedName>
</protein>
<evidence type="ECO:0000313" key="3">
    <source>
        <dbReference type="Proteomes" id="UP000198508"/>
    </source>
</evidence>
<name>A0A1I0JXQ2_9FIRM</name>
<dbReference type="AlphaFoldDB" id="A0A1I0JXQ2"/>
<keyword evidence="1" id="KW-1133">Transmembrane helix</keyword>
<organism evidence="2 3">
    <name type="scientific">Enterocloster lavalensis</name>
    <dbReference type="NCBI Taxonomy" id="460384"/>
    <lineage>
        <taxon>Bacteria</taxon>
        <taxon>Bacillati</taxon>
        <taxon>Bacillota</taxon>
        <taxon>Clostridia</taxon>
        <taxon>Lachnospirales</taxon>
        <taxon>Lachnospiraceae</taxon>
        <taxon>Enterocloster</taxon>
    </lineage>
</organism>
<keyword evidence="3" id="KW-1185">Reference proteome</keyword>
<reference evidence="3" key="1">
    <citation type="submission" date="2016-10" db="EMBL/GenBank/DDBJ databases">
        <authorList>
            <person name="Varghese N."/>
            <person name="Submissions S."/>
        </authorList>
    </citation>
    <scope>NUCLEOTIDE SEQUENCE [LARGE SCALE GENOMIC DNA]</scope>
    <source>
        <strain evidence="3">NLAE-zl-G277</strain>
    </source>
</reference>
<accession>A0A1I0JXQ2</accession>
<dbReference type="STRING" id="460384.SAMN05216313_13815"/>
<feature type="transmembrane region" description="Helical" evidence="1">
    <location>
        <begin position="21"/>
        <end position="48"/>
    </location>
</feature>
<evidence type="ECO:0000313" key="2">
    <source>
        <dbReference type="EMBL" id="SEU15544.1"/>
    </source>
</evidence>
<dbReference type="EMBL" id="FOIM01000038">
    <property type="protein sequence ID" value="SEU15544.1"/>
    <property type="molecule type" value="Genomic_DNA"/>
</dbReference>
<keyword evidence="1" id="KW-0472">Membrane</keyword>
<dbReference type="RefSeq" id="WP_024736001.1">
    <property type="nucleotide sequence ID" value="NZ_CABJCG010000008.1"/>
</dbReference>
<evidence type="ECO:0000256" key="1">
    <source>
        <dbReference type="SAM" id="Phobius"/>
    </source>
</evidence>
<dbReference type="GeneID" id="93278717"/>
<proteinExistence type="predicted"/>